<accession>A0ABV5W3E3</accession>
<evidence type="ECO:0000313" key="2">
    <source>
        <dbReference type="Proteomes" id="UP001589619"/>
    </source>
</evidence>
<dbReference type="EMBL" id="JBHMAG010000018">
    <property type="protein sequence ID" value="MFB9755102.1"/>
    <property type="molecule type" value="Genomic_DNA"/>
</dbReference>
<organism evidence="1 2">
    <name type="scientific">Paenibacillus hodogayensis</name>
    <dbReference type="NCBI Taxonomy" id="279208"/>
    <lineage>
        <taxon>Bacteria</taxon>
        <taxon>Bacillati</taxon>
        <taxon>Bacillota</taxon>
        <taxon>Bacilli</taxon>
        <taxon>Bacillales</taxon>
        <taxon>Paenibacillaceae</taxon>
        <taxon>Paenibacillus</taxon>
    </lineage>
</organism>
<gene>
    <name evidence="1" type="ORF">ACFFNY_26295</name>
</gene>
<proteinExistence type="predicted"/>
<protein>
    <recommendedName>
        <fullName evidence="3">Hydrolase</fullName>
    </recommendedName>
</protein>
<evidence type="ECO:0008006" key="3">
    <source>
        <dbReference type="Google" id="ProtNLM"/>
    </source>
</evidence>
<sequence length="123" mass="14267">MTNKTIYDVSVSAGTITEQAARFEQPDRTYEFSVEATDDEIGELRRLLDSYADQDMHALRRAPVPYKSADHDEATESFNNRTYQLYAALYALGTTETRDYIEQSQMLAKLRNPDYEHPGYERR</sequence>
<comment type="caution">
    <text evidence="1">The sequence shown here is derived from an EMBL/GenBank/DDBJ whole genome shotgun (WGS) entry which is preliminary data.</text>
</comment>
<dbReference type="Proteomes" id="UP001589619">
    <property type="component" value="Unassembled WGS sequence"/>
</dbReference>
<evidence type="ECO:0000313" key="1">
    <source>
        <dbReference type="EMBL" id="MFB9755102.1"/>
    </source>
</evidence>
<keyword evidence="2" id="KW-1185">Reference proteome</keyword>
<reference evidence="1 2" key="1">
    <citation type="submission" date="2024-09" db="EMBL/GenBank/DDBJ databases">
        <authorList>
            <person name="Sun Q."/>
            <person name="Mori K."/>
        </authorList>
    </citation>
    <scope>NUCLEOTIDE SEQUENCE [LARGE SCALE GENOMIC DNA]</scope>
    <source>
        <strain evidence="1 2">JCM 12520</strain>
    </source>
</reference>
<dbReference type="RefSeq" id="WP_344907518.1">
    <property type="nucleotide sequence ID" value="NZ_BAAAYO010000006.1"/>
</dbReference>
<name>A0ABV5W3E3_9BACL</name>